<keyword evidence="3" id="KW-1185">Reference proteome</keyword>
<sequence length="119" mass="13254">MVKQLTSTVSAPLLLFTTLTFYVCMSTQAMTIRGITLMVQLGLRFWNSLALHRPRTGVGASGVSWRWIALPMAMLLAIATTVLQGVAEGRIFSKAKLLFTANQQPQDVMEKRFGQQFFV</sequence>
<dbReference type="AlphaFoldDB" id="A0A418Y3P6"/>
<proteinExistence type="predicted"/>
<dbReference type="EMBL" id="QYYA01000001">
    <property type="protein sequence ID" value="RJG20080.1"/>
    <property type="molecule type" value="Genomic_DNA"/>
</dbReference>
<keyword evidence="1" id="KW-0812">Transmembrane</keyword>
<dbReference type="Proteomes" id="UP000283734">
    <property type="component" value="Unassembled WGS sequence"/>
</dbReference>
<keyword evidence="1" id="KW-0472">Membrane</keyword>
<accession>A0A418Y3P6</accession>
<organism evidence="2 3">
    <name type="scientific">Alcanivorax profundi</name>
    <dbReference type="NCBI Taxonomy" id="2338368"/>
    <lineage>
        <taxon>Bacteria</taxon>
        <taxon>Pseudomonadati</taxon>
        <taxon>Pseudomonadota</taxon>
        <taxon>Gammaproteobacteria</taxon>
        <taxon>Oceanospirillales</taxon>
        <taxon>Alcanivoracaceae</taxon>
        <taxon>Alcanivorax</taxon>
    </lineage>
</organism>
<name>A0A418Y3P6_9GAMM</name>
<evidence type="ECO:0000256" key="1">
    <source>
        <dbReference type="SAM" id="Phobius"/>
    </source>
</evidence>
<reference evidence="2 3" key="1">
    <citation type="submission" date="2018-09" db="EMBL/GenBank/DDBJ databases">
        <title>Alcanivorax profundi sp. nov., isolated from 1000 m-depth seawater of the Mariana Trench.</title>
        <authorList>
            <person name="Liu J."/>
        </authorList>
    </citation>
    <scope>NUCLEOTIDE SEQUENCE [LARGE SCALE GENOMIC DNA]</scope>
    <source>
        <strain evidence="2 3">MTEO17</strain>
    </source>
</reference>
<keyword evidence="1" id="KW-1133">Transmembrane helix</keyword>
<protein>
    <submittedName>
        <fullName evidence="2">Uncharacterized protein</fullName>
    </submittedName>
</protein>
<evidence type="ECO:0000313" key="3">
    <source>
        <dbReference type="Proteomes" id="UP000283734"/>
    </source>
</evidence>
<comment type="caution">
    <text evidence="2">The sequence shown here is derived from an EMBL/GenBank/DDBJ whole genome shotgun (WGS) entry which is preliminary data.</text>
</comment>
<feature type="transmembrane region" description="Helical" evidence="1">
    <location>
        <begin position="67"/>
        <end position="87"/>
    </location>
</feature>
<gene>
    <name evidence="2" type="ORF">D4A39_04425</name>
</gene>
<evidence type="ECO:0000313" key="2">
    <source>
        <dbReference type="EMBL" id="RJG20080.1"/>
    </source>
</evidence>